<accession>A0AAD9NYY5</accession>
<dbReference type="Gene3D" id="1.20.1250.20">
    <property type="entry name" value="MFS general substrate transporter like domains"/>
    <property type="match status" value="1"/>
</dbReference>
<dbReference type="InterPro" id="IPR036259">
    <property type="entry name" value="MFS_trans_sf"/>
</dbReference>
<dbReference type="Proteomes" id="UP001209878">
    <property type="component" value="Unassembled WGS sequence"/>
</dbReference>
<comment type="subcellular location">
    <subcellularLocation>
        <location evidence="1">Membrane</location>
        <topology evidence="1">Multi-pass membrane protein</topology>
    </subcellularLocation>
</comment>
<organism evidence="8 9">
    <name type="scientific">Ridgeia piscesae</name>
    <name type="common">Tubeworm</name>
    <dbReference type="NCBI Taxonomy" id="27915"/>
    <lineage>
        <taxon>Eukaryota</taxon>
        <taxon>Metazoa</taxon>
        <taxon>Spiralia</taxon>
        <taxon>Lophotrochozoa</taxon>
        <taxon>Annelida</taxon>
        <taxon>Polychaeta</taxon>
        <taxon>Sedentaria</taxon>
        <taxon>Canalipalpata</taxon>
        <taxon>Sabellida</taxon>
        <taxon>Siboglinidae</taxon>
        <taxon>Ridgeia</taxon>
    </lineage>
</organism>
<dbReference type="GO" id="GO:0016020">
    <property type="term" value="C:membrane"/>
    <property type="evidence" value="ECO:0007669"/>
    <property type="project" value="UniProtKB-SubCell"/>
</dbReference>
<feature type="transmembrane region" description="Helical" evidence="6">
    <location>
        <begin position="279"/>
        <end position="299"/>
    </location>
</feature>
<evidence type="ECO:0000313" key="9">
    <source>
        <dbReference type="Proteomes" id="UP001209878"/>
    </source>
</evidence>
<evidence type="ECO:0000256" key="5">
    <source>
        <dbReference type="SAM" id="MobiDB-lite"/>
    </source>
</evidence>
<evidence type="ECO:0000256" key="2">
    <source>
        <dbReference type="ARBA" id="ARBA00022692"/>
    </source>
</evidence>
<dbReference type="PROSITE" id="PS50850">
    <property type="entry name" value="MFS"/>
    <property type="match status" value="1"/>
</dbReference>
<name>A0AAD9NYY5_RIDPI</name>
<dbReference type="GO" id="GO:0022857">
    <property type="term" value="F:transmembrane transporter activity"/>
    <property type="evidence" value="ECO:0007669"/>
    <property type="project" value="InterPro"/>
</dbReference>
<evidence type="ECO:0000259" key="7">
    <source>
        <dbReference type="PROSITE" id="PS50850"/>
    </source>
</evidence>
<sequence>MIMAPLTSLFATFGMLSLLIFAYFFRNWRHLQLAISVAGLPMVVYAWFCPESLRWLLANDRKEEAEAIIKRAAKFNNVPLPVLDLDEDDDDDVTKEDKDAKSDDGHKKTNNNRSVLALFRSPRPRRYFFIMFFMIFVNNVLYYGISLMSGALAGNIYMNFFINGILEVPAILFAVVVMTYLGRRKPMVAFQFFSSAAMLAAAASTTIKSDLINTPMLVTALSLTCKLGVGASYGVGLIYAQEIFPTNIRATCLGLAAGAGFIGSILAPFSVYLFRIVNWAPGVIFGLLALIAGLLTTLLPETYHRPLPTSVEEIAGWSRDDDERPMKTRKRDTEKRVTVATVIPATYDEAGKAKKEVGVTNIAYAEELRDAGHNGHTGNVVGREDVTGDVSLTQENTHV</sequence>
<reference evidence="8" key="1">
    <citation type="journal article" date="2023" name="Mol. Biol. Evol.">
        <title>Third-Generation Sequencing Reveals the Adaptive Role of the Epigenome in Three Deep-Sea Polychaetes.</title>
        <authorList>
            <person name="Perez M."/>
            <person name="Aroh O."/>
            <person name="Sun Y."/>
            <person name="Lan Y."/>
            <person name="Juniper S.K."/>
            <person name="Young C.R."/>
            <person name="Angers B."/>
            <person name="Qian P.Y."/>
        </authorList>
    </citation>
    <scope>NUCLEOTIDE SEQUENCE</scope>
    <source>
        <strain evidence="8">R07B-5</strain>
    </source>
</reference>
<evidence type="ECO:0000256" key="1">
    <source>
        <dbReference type="ARBA" id="ARBA00004141"/>
    </source>
</evidence>
<evidence type="ECO:0000313" key="8">
    <source>
        <dbReference type="EMBL" id="KAK2185005.1"/>
    </source>
</evidence>
<feature type="region of interest" description="Disordered" evidence="5">
    <location>
        <begin position="373"/>
        <end position="399"/>
    </location>
</feature>
<feature type="compositionally biased region" description="Basic and acidic residues" evidence="5">
    <location>
        <begin position="95"/>
        <end position="107"/>
    </location>
</feature>
<dbReference type="PANTHER" id="PTHR24064">
    <property type="entry name" value="SOLUTE CARRIER FAMILY 22 MEMBER"/>
    <property type="match status" value="1"/>
</dbReference>
<feature type="transmembrane region" description="Helical" evidence="6">
    <location>
        <begin position="252"/>
        <end position="273"/>
    </location>
</feature>
<dbReference type="SUPFAM" id="SSF103473">
    <property type="entry name" value="MFS general substrate transporter"/>
    <property type="match status" value="1"/>
</dbReference>
<keyword evidence="2 6" id="KW-0812">Transmembrane</keyword>
<keyword evidence="9" id="KW-1185">Reference proteome</keyword>
<feature type="transmembrane region" description="Helical" evidence="6">
    <location>
        <begin position="188"/>
        <end position="207"/>
    </location>
</feature>
<evidence type="ECO:0000256" key="6">
    <source>
        <dbReference type="SAM" id="Phobius"/>
    </source>
</evidence>
<protein>
    <recommendedName>
        <fullName evidence="7">Major facilitator superfamily (MFS) profile domain-containing protein</fullName>
    </recommendedName>
</protein>
<evidence type="ECO:0000256" key="3">
    <source>
        <dbReference type="ARBA" id="ARBA00022989"/>
    </source>
</evidence>
<dbReference type="InterPro" id="IPR005828">
    <property type="entry name" value="MFS_sugar_transport-like"/>
</dbReference>
<feature type="transmembrane region" description="Helical" evidence="6">
    <location>
        <begin position="219"/>
        <end position="240"/>
    </location>
</feature>
<gene>
    <name evidence="8" type="ORF">NP493_247g00003</name>
</gene>
<dbReference type="AlphaFoldDB" id="A0AAD9NYY5"/>
<feature type="transmembrane region" description="Helical" evidence="6">
    <location>
        <begin position="127"/>
        <end position="145"/>
    </location>
</feature>
<feature type="transmembrane region" description="Helical" evidence="6">
    <location>
        <begin position="157"/>
        <end position="181"/>
    </location>
</feature>
<proteinExistence type="predicted"/>
<feature type="domain" description="Major facilitator superfamily (MFS) profile" evidence="7">
    <location>
        <begin position="1"/>
        <end position="304"/>
    </location>
</feature>
<keyword evidence="3 6" id="KW-1133">Transmembrane helix</keyword>
<comment type="caution">
    <text evidence="8">The sequence shown here is derived from an EMBL/GenBank/DDBJ whole genome shotgun (WGS) entry which is preliminary data.</text>
</comment>
<dbReference type="Pfam" id="PF00083">
    <property type="entry name" value="Sugar_tr"/>
    <property type="match status" value="1"/>
</dbReference>
<dbReference type="InterPro" id="IPR020846">
    <property type="entry name" value="MFS_dom"/>
</dbReference>
<keyword evidence="4 6" id="KW-0472">Membrane</keyword>
<feature type="compositionally biased region" description="Polar residues" evidence="5">
    <location>
        <begin position="390"/>
        <end position="399"/>
    </location>
</feature>
<feature type="transmembrane region" description="Helical" evidence="6">
    <location>
        <begin position="7"/>
        <end position="25"/>
    </location>
</feature>
<evidence type="ECO:0000256" key="4">
    <source>
        <dbReference type="ARBA" id="ARBA00023136"/>
    </source>
</evidence>
<feature type="region of interest" description="Disordered" evidence="5">
    <location>
        <begin position="86"/>
        <end position="107"/>
    </location>
</feature>
<dbReference type="EMBL" id="JAODUO010000246">
    <property type="protein sequence ID" value="KAK2185005.1"/>
    <property type="molecule type" value="Genomic_DNA"/>
</dbReference>